<organism evidence="1 2">
    <name type="scientific">Lactococcus lactis subsp. lactis</name>
    <name type="common">Streptococcus lactis</name>
    <dbReference type="NCBI Taxonomy" id="1360"/>
    <lineage>
        <taxon>Bacteria</taxon>
        <taxon>Bacillati</taxon>
        <taxon>Bacillota</taxon>
        <taxon>Bacilli</taxon>
        <taxon>Lactobacillales</taxon>
        <taxon>Streptococcaceae</taxon>
        <taxon>Lactococcus</taxon>
    </lineage>
</organism>
<reference evidence="1 2" key="1">
    <citation type="submission" date="2015-01" db="EMBL/GenBank/DDBJ databases">
        <title>Lactococcus lactis subsp.lactis JCM 5805 whole genome shotgun sequence.</title>
        <authorList>
            <person name="Fujii T."/>
            <person name="Tomita Y."/>
            <person name="Ikushima S."/>
            <person name="Fujiwara D."/>
        </authorList>
    </citation>
    <scope>NUCLEOTIDE SEQUENCE [LARGE SCALE GENOMIC DNA]</scope>
    <source>
        <strain evidence="1 2">JCM 5805</strain>
    </source>
</reference>
<evidence type="ECO:0000313" key="2">
    <source>
        <dbReference type="Proteomes" id="UP000031847"/>
    </source>
</evidence>
<evidence type="ECO:0000313" key="1">
    <source>
        <dbReference type="EMBL" id="GAM78929.1"/>
    </source>
</evidence>
<dbReference type="EMBL" id="BBSI01000004">
    <property type="protein sequence ID" value="GAM78929.1"/>
    <property type="molecule type" value="Genomic_DNA"/>
</dbReference>
<sequence length="73" mass="8249">MFEELEIHIEEVEMYIQNIYKAVNDYASGTYESLELDDKGTHFITKGNAQDLSDYVSDSLMAIANIIGVSIIE</sequence>
<name>A0A0B8QY67_LACLL</name>
<proteinExistence type="predicted"/>
<dbReference type="Proteomes" id="UP000031847">
    <property type="component" value="Unassembled WGS sequence"/>
</dbReference>
<evidence type="ECO:0008006" key="3">
    <source>
        <dbReference type="Google" id="ProtNLM"/>
    </source>
</evidence>
<dbReference type="RefSeq" id="WP_025017257.1">
    <property type="nucleotide sequence ID" value="NZ_BAABQR010000009.1"/>
</dbReference>
<gene>
    <name evidence="1" type="ORF">JCM5805K_0031</name>
</gene>
<protein>
    <recommendedName>
        <fullName evidence="3">Phage protein</fullName>
    </recommendedName>
</protein>
<comment type="caution">
    <text evidence="1">The sequence shown here is derived from an EMBL/GenBank/DDBJ whole genome shotgun (WGS) entry which is preliminary data.</text>
</comment>
<dbReference type="AlphaFoldDB" id="A0A0B8QY67"/>
<accession>A0A0B8QY67</accession>